<dbReference type="AlphaFoldDB" id="A0AAV8XKA3"/>
<evidence type="ECO:0008006" key="5">
    <source>
        <dbReference type="Google" id="ProtNLM"/>
    </source>
</evidence>
<dbReference type="EMBL" id="JAPWTK010000485">
    <property type="protein sequence ID" value="KAJ8939471.1"/>
    <property type="molecule type" value="Genomic_DNA"/>
</dbReference>
<reference evidence="3" key="1">
    <citation type="journal article" date="2023" name="Insect Mol. Biol.">
        <title>Genome sequencing provides insights into the evolution of gene families encoding plant cell wall-degrading enzymes in longhorned beetles.</title>
        <authorList>
            <person name="Shin N.R."/>
            <person name="Okamura Y."/>
            <person name="Kirsch R."/>
            <person name="Pauchet Y."/>
        </authorList>
    </citation>
    <scope>NUCLEOTIDE SEQUENCE</scope>
    <source>
        <strain evidence="3">AMC_N1</strain>
    </source>
</reference>
<keyword evidence="4" id="KW-1185">Reference proteome</keyword>
<evidence type="ECO:0000313" key="3">
    <source>
        <dbReference type="EMBL" id="KAJ8939471.1"/>
    </source>
</evidence>
<keyword evidence="1" id="KW-0175">Coiled coil</keyword>
<proteinExistence type="predicted"/>
<feature type="compositionally biased region" description="Polar residues" evidence="2">
    <location>
        <begin position="155"/>
        <end position="169"/>
    </location>
</feature>
<evidence type="ECO:0000256" key="2">
    <source>
        <dbReference type="SAM" id="MobiDB-lite"/>
    </source>
</evidence>
<evidence type="ECO:0000313" key="4">
    <source>
        <dbReference type="Proteomes" id="UP001162162"/>
    </source>
</evidence>
<protein>
    <recommendedName>
        <fullName evidence="5">HTH psq-type domain-containing protein</fullName>
    </recommendedName>
</protein>
<feature type="compositionally biased region" description="Basic residues" evidence="2">
    <location>
        <begin position="47"/>
        <end position="60"/>
    </location>
</feature>
<feature type="compositionally biased region" description="Basic residues" evidence="2">
    <location>
        <begin position="135"/>
        <end position="149"/>
    </location>
</feature>
<feature type="coiled-coil region" evidence="1">
    <location>
        <begin position="405"/>
        <end position="432"/>
    </location>
</feature>
<dbReference type="Proteomes" id="UP001162162">
    <property type="component" value="Unassembled WGS sequence"/>
</dbReference>
<accession>A0AAV8XKA3</accession>
<name>A0AAV8XKA3_9CUCU</name>
<feature type="region of interest" description="Disordered" evidence="2">
    <location>
        <begin position="89"/>
        <end position="171"/>
    </location>
</feature>
<evidence type="ECO:0000256" key="1">
    <source>
        <dbReference type="SAM" id="Coils"/>
    </source>
</evidence>
<gene>
    <name evidence="3" type="ORF">NQ318_022525</name>
</gene>
<sequence length="577" mass="63426">MQACSSTADITAVKPGPTPATTAKGTSKPLPDSNNTGERPTQSSTTRRSRKKDTGRHRHWSAMENFDLAQAELAYQFTNVNKHEFRFVETLPGRPDNPPRHPPATQEEKGRTQDVGPPPPPPSAEQRGITPPHSPPHRSGHHHHHRPQAHQRPGSGSQRIEYSSTSNSAPGVEEFEALYRDVYASSPPNDEPLTDHVAHDVALYSLLLLEEVSDMTGHAYLSAPFRDHTVEGPSICRTSTQTINLRTTSAEISNAQQPISDSRQTTYPDDIAVPLVSKMKDIKDKHCAKFHQNRLNSFFANGTSRSKKGTYGERLKKLQHLSLAQLAKLRGKAIDRSSGSTAVKGSDFTIILGPAGYNETVLRKPRGEWLPEVEDVPGVATSSTAVTVRLSSSLYATGLRMRTYKRKTERANDASKEQLKNAAEAVQKYNKSIRGAAVEFSVDRMTLTRYLNKLKTQSGSNEVSTGYVWLWLLVAGRSGFFFCPGCSMESLSGSGKKDCIVKEAYDIWKTLQNCVHSPLPDSGNVGCSVDCSCWPDQAMSWSVQGERMTELIIDLEMSVCVGDIQVAEKSCAAHSVE</sequence>
<feature type="compositionally biased region" description="Low complexity" evidence="2">
    <location>
        <begin position="11"/>
        <end position="29"/>
    </location>
</feature>
<organism evidence="3 4">
    <name type="scientific">Aromia moschata</name>
    <dbReference type="NCBI Taxonomy" id="1265417"/>
    <lineage>
        <taxon>Eukaryota</taxon>
        <taxon>Metazoa</taxon>
        <taxon>Ecdysozoa</taxon>
        <taxon>Arthropoda</taxon>
        <taxon>Hexapoda</taxon>
        <taxon>Insecta</taxon>
        <taxon>Pterygota</taxon>
        <taxon>Neoptera</taxon>
        <taxon>Endopterygota</taxon>
        <taxon>Coleoptera</taxon>
        <taxon>Polyphaga</taxon>
        <taxon>Cucujiformia</taxon>
        <taxon>Chrysomeloidea</taxon>
        <taxon>Cerambycidae</taxon>
        <taxon>Cerambycinae</taxon>
        <taxon>Callichromatini</taxon>
        <taxon>Aromia</taxon>
    </lineage>
</organism>
<comment type="caution">
    <text evidence="3">The sequence shown here is derived from an EMBL/GenBank/DDBJ whole genome shotgun (WGS) entry which is preliminary data.</text>
</comment>
<feature type="region of interest" description="Disordered" evidence="2">
    <location>
        <begin position="1"/>
        <end position="61"/>
    </location>
</feature>